<dbReference type="AlphaFoldDB" id="A0AAD3HRX8"/>
<evidence type="ECO:0000256" key="1">
    <source>
        <dbReference type="SAM" id="MobiDB-lite"/>
    </source>
</evidence>
<feature type="region of interest" description="Disordered" evidence="1">
    <location>
        <begin position="632"/>
        <end position="704"/>
    </location>
</feature>
<evidence type="ECO:0000313" key="3">
    <source>
        <dbReference type="Proteomes" id="UP001054857"/>
    </source>
</evidence>
<accession>A0AAD3HRX8</accession>
<gene>
    <name evidence="2" type="ORF">Agub_g12896</name>
</gene>
<feature type="region of interest" description="Disordered" evidence="1">
    <location>
        <begin position="1"/>
        <end position="50"/>
    </location>
</feature>
<feature type="compositionally biased region" description="Gly residues" evidence="1">
    <location>
        <begin position="632"/>
        <end position="676"/>
    </location>
</feature>
<comment type="caution">
    <text evidence="2">The sequence shown here is derived from an EMBL/GenBank/DDBJ whole genome shotgun (WGS) entry which is preliminary data.</text>
</comment>
<keyword evidence="3" id="KW-1185">Reference proteome</keyword>
<protein>
    <submittedName>
        <fullName evidence="2">Uncharacterized protein</fullName>
    </submittedName>
</protein>
<name>A0AAD3HRX8_9CHLO</name>
<evidence type="ECO:0000313" key="2">
    <source>
        <dbReference type="EMBL" id="GFR50647.1"/>
    </source>
</evidence>
<dbReference type="EMBL" id="BMAR01000040">
    <property type="protein sequence ID" value="GFR50647.1"/>
    <property type="molecule type" value="Genomic_DNA"/>
</dbReference>
<reference evidence="2 3" key="1">
    <citation type="journal article" date="2021" name="Sci. Rep.">
        <title>Genome sequencing of the multicellular alga Astrephomene provides insights into convergent evolution of germ-soma differentiation.</title>
        <authorList>
            <person name="Yamashita S."/>
            <person name="Yamamoto K."/>
            <person name="Matsuzaki R."/>
            <person name="Suzuki S."/>
            <person name="Yamaguchi H."/>
            <person name="Hirooka S."/>
            <person name="Minakuchi Y."/>
            <person name="Miyagishima S."/>
            <person name="Kawachi M."/>
            <person name="Toyoda A."/>
            <person name="Nozaki H."/>
        </authorList>
    </citation>
    <scope>NUCLEOTIDE SEQUENCE [LARGE SCALE GENOMIC DNA]</scope>
    <source>
        <strain evidence="2 3">NIES-4017</strain>
    </source>
</reference>
<organism evidence="2 3">
    <name type="scientific">Astrephomene gubernaculifera</name>
    <dbReference type="NCBI Taxonomy" id="47775"/>
    <lineage>
        <taxon>Eukaryota</taxon>
        <taxon>Viridiplantae</taxon>
        <taxon>Chlorophyta</taxon>
        <taxon>core chlorophytes</taxon>
        <taxon>Chlorophyceae</taxon>
        <taxon>CS clade</taxon>
        <taxon>Chlamydomonadales</taxon>
        <taxon>Astrephomenaceae</taxon>
        <taxon>Astrephomene</taxon>
    </lineage>
</organism>
<sequence length="704" mass="72803">MAPERSGTGSGTSQERPALETADKSGSPSTATAATTAGATLSASNNESDEQSVLRTATRISLAGSPGGSAGTSWPSSEEVVQAAVSFNTLLKLWSRPGPSRMLIKATEAALRRVDESEVDWLAYLQFSVSAVRTALKCCIPSLGLADDLSVVLPGVLKCATRILARGYGTAAAAATRPQATAGGGGQGRVRELPEQLRISERHIILCGTLDFLIDLSCCLFGVAVLVETDSGADEGTSNQEAATGTTSSAASSAISELRDKATRFFHGAVKELSESNLFEHLAKEMYEMAAEHGRYVLFHSLLFISSTIFKPHVYRATLHKLGLPGPCMLHLLTAAAVEVLRPVDGGPSYGLPAEASQTIQKLLSEVDLSGDLNAGVLNVLQCWVLALTPGAGFNTQSYISAAATYELCLRVVAAVTRAEEARCGASGASAQRQLPAKRGSIALSASIAAHDALAYMRTKGLRRDAAASAEGSGALVRPEEWWRAAVQSLRFTADNVGSEGADATVAWKGVQLLIRRLSKGQMALPLPEAMPPSPPPDVAAALSAGYLPCLLQLARLAHKDKGIIAKCVLSALPALPQLGWLLHYSDKRQASELLTAMQDLVPSLVDSKLVGRYSGTVREVVHWYRARKGANGGSGTEVGGSIGTELGGGGGTELGSGGGTELGGGSGTEPGGGSGTECKGSDGTEMGDGNSNRPGAAVVAVVG</sequence>
<feature type="compositionally biased region" description="Low complexity" evidence="1">
    <location>
        <begin position="25"/>
        <end position="44"/>
    </location>
</feature>
<dbReference type="Proteomes" id="UP001054857">
    <property type="component" value="Unassembled WGS sequence"/>
</dbReference>
<proteinExistence type="predicted"/>